<dbReference type="AlphaFoldDB" id="A0A5N4B5C8"/>
<dbReference type="InterPro" id="IPR000629">
    <property type="entry name" value="RNA-helicase_DEAD-box_CS"/>
</dbReference>
<dbReference type="GO" id="GO:0016787">
    <property type="term" value="F:hydrolase activity"/>
    <property type="evidence" value="ECO:0007669"/>
    <property type="project" value="UniProtKB-KW"/>
</dbReference>
<dbReference type="EMBL" id="VVIM01000001">
    <property type="protein sequence ID" value="KAB0804570.1"/>
    <property type="molecule type" value="Genomic_DNA"/>
</dbReference>
<comment type="catalytic activity">
    <reaction evidence="7">
        <text>ATP + H2O = ADP + phosphate + H(+)</text>
        <dbReference type="Rhea" id="RHEA:13065"/>
        <dbReference type="ChEBI" id="CHEBI:15377"/>
        <dbReference type="ChEBI" id="CHEBI:15378"/>
        <dbReference type="ChEBI" id="CHEBI:30616"/>
        <dbReference type="ChEBI" id="CHEBI:43474"/>
        <dbReference type="ChEBI" id="CHEBI:456216"/>
        <dbReference type="EC" id="3.6.4.13"/>
    </reaction>
</comment>
<dbReference type="PANTHER" id="PTHR24031">
    <property type="entry name" value="RNA HELICASE"/>
    <property type="match status" value="1"/>
</dbReference>
<dbReference type="Pfam" id="PF00270">
    <property type="entry name" value="DEAD"/>
    <property type="match status" value="1"/>
</dbReference>
<dbReference type="SMART" id="SM00490">
    <property type="entry name" value="HELICc"/>
    <property type="match status" value="1"/>
</dbReference>
<dbReference type="InterPro" id="IPR014001">
    <property type="entry name" value="Helicase_ATP-bd"/>
</dbReference>
<dbReference type="Proteomes" id="UP000327044">
    <property type="component" value="Unassembled WGS sequence"/>
</dbReference>
<evidence type="ECO:0000313" key="11">
    <source>
        <dbReference type="EMBL" id="KAB0804570.1"/>
    </source>
</evidence>
<dbReference type="GO" id="GO:0003723">
    <property type="term" value="F:RNA binding"/>
    <property type="evidence" value="ECO:0007669"/>
    <property type="project" value="UniProtKB-UniRule"/>
</dbReference>
<protein>
    <recommendedName>
        <fullName evidence="7">ATP-dependent RNA helicase</fullName>
        <ecNumber evidence="7">3.6.4.13</ecNumber>
    </recommendedName>
</protein>
<evidence type="ECO:0000259" key="9">
    <source>
        <dbReference type="PROSITE" id="PS51192"/>
    </source>
</evidence>
<comment type="similarity">
    <text evidence="6">Belongs to the DEAD box helicase family.</text>
</comment>
<feature type="domain" description="Helicase ATP-binding" evidence="9">
    <location>
        <begin position="184"/>
        <end position="380"/>
    </location>
</feature>
<evidence type="ECO:0000256" key="8">
    <source>
        <dbReference type="SAM" id="MobiDB-lite"/>
    </source>
</evidence>
<feature type="region of interest" description="Disordered" evidence="8">
    <location>
        <begin position="62"/>
        <end position="84"/>
    </location>
</feature>
<dbReference type="FunCoup" id="A0A5N4B5C8">
    <property type="interactions" value="2401"/>
</dbReference>
<dbReference type="Gene3D" id="3.40.50.300">
    <property type="entry name" value="P-loop containing nucleotide triphosphate hydrolases"/>
    <property type="match status" value="2"/>
</dbReference>
<evidence type="ECO:0000256" key="7">
    <source>
        <dbReference type="RuleBase" id="RU365068"/>
    </source>
</evidence>
<evidence type="ECO:0000256" key="2">
    <source>
        <dbReference type="ARBA" id="ARBA00022801"/>
    </source>
</evidence>
<comment type="function">
    <text evidence="7">RNA helicase.</text>
</comment>
<comment type="caution">
    <text evidence="11">The sequence shown here is derived from an EMBL/GenBank/DDBJ whole genome shotgun (WGS) entry which is preliminary data.</text>
</comment>
<dbReference type="InterPro" id="IPR011545">
    <property type="entry name" value="DEAD/DEAH_box_helicase_dom"/>
</dbReference>
<keyword evidence="3 6" id="KW-0347">Helicase</keyword>
<organism evidence="11 12">
    <name type="scientific">Photinus pyralis</name>
    <name type="common">Common eastern firefly</name>
    <name type="synonym">Lampyris pyralis</name>
    <dbReference type="NCBI Taxonomy" id="7054"/>
    <lineage>
        <taxon>Eukaryota</taxon>
        <taxon>Metazoa</taxon>
        <taxon>Ecdysozoa</taxon>
        <taxon>Arthropoda</taxon>
        <taxon>Hexapoda</taxon>
        <taxon>Insecta</taxon>
        <taxon>Pterygota</taxon>
        <taxon>Neoptera</taxon>
        <taxon>Endopterygota</taxon>
        <taxon>Coleoptera</taxon>
        <taxon>Polyphaga</taxon>
        <taxon>Elateriformia</taxon>
        <taxon>Elateroidea</taxon>
        <taxon>Lampyridae</taxon>
        <taxon>Lampyrinae</taxon>
        <taxon>Photinus</taxon>
    </lineage>
</organism>
<evidence type="ECO:0000259" key="10">
    <source>
        <dbReference type="PROSITE" id="PS51194"/>
    </source>
</evidence>
<proteinExistence type="inferred from homology"/>
<evidence type="ECO:0000256" key="1">
    <source>
        <dbReference type="ARBA" id="ARBA00022741"/>
    </source>
</evidence>
<dbReference type="EC" id="3.6.4.13" evidence="7"/>
<dbReference type="GO" id="GO:0003724">
    <property type="term" value="F:RNA helicase activity"/>
    <property type="evidence" value="ECO:0007669"/>
    <property type="project" value="UniProtKB-EC"/>
</dbReference>
<dbReference type="GO" id="GO:0005524">
    <property type="term" value="F:ATP binding"/>
    <property type="evidence" value="ECO:0007669"/>
    <property type="project" value="UniProtKB-UniRule"/>
</dbReference>
<evidence type="ECO:0000256" key="4">
    <source>
        <dbReference type="ARBA" id="ARBA00022840"/>
    </source>
</evidence>
<name>A0A5N4B5C8_PHOPY</name>
<dbReference type="PROSITE" id="PS51192">
    <property type="entry name" value="HELICASE_ATP_BIND_1"/>
    <property type="match status" value="1"/>
</dbReference>
<dbReference type="InParanoid" id="A0A5N4B5C8"/>
<gene>
    <name evidence="11" type="ORF">PPYR_01540</name>
</gene>
<evidence type="ECO:0000256" key="5">
    <source>
        <dbReference type="ARBA" id="ARBA00022884"/>
    </source>
</evidence>
<reference evidence="11 12" key="1">
    <citation type="journal article" date="2018" name="Elife">
        <title>Firefly genomes illuminate parallel origins of bioluminescence in beetles.</title>
        <authorList>
            <person name="Fallon T.R."/>
            <person name="Lower S.E."/>
            <person name="Chang C.H."/>
            <person name="Bessho-Uehara M."/>
            <person name="Martin G.J."/>
            <person name="Bewick A.J."/>
            <person name="Behringer M."/>
            <person name="Debat H.J."/>
            <person name="Wong I."/>
            <person name="Day J.C."/>
            <person name="Suvorov A."/>
            <person name="Silva C.J."/>
            <person name="Stanger-Hall K.F."/>
            <person name="Hall D.W."/>
            <person name="Schmitz R.J."/>
            <person name="Nelson D.R."/>
            <person name="Lewis S.M."/>
            <person name="Shigenobu S."/>
            <person name="Bybee S.M."/>
            <person name="Larracuente A.M."/>
            <person name="Oba Y."/>
            <person name="Weng J.K."/>
        </authorList>
    </citation>
    <scope>NUCLEOTIDE SEQUENCE [LARGE SCALE GENOMIC DNA]</scope>
    <source>
        <strain evidence="11">1611_PpyrPB1</strain>
        <tissue evidence="11">Whole body</tissue>
    </source>
</reference>
<dbReference type="CDD" id="cd18787">
    <property type="entry name" value="SF2_C_DEAD"/>
    <property type="match status" value="1"/>
</dbReference>
<evidence type="ECO:0000256" key="3">
    <source>
        <dbReference type="ARBA" id="ARBA00022806"/>
    </source>
</evidence>
<feature type="domain" description="Helicase C-terminal" evidence="10">
    <location>
        <begin position="422"/>
        <end position="592"/>
    </location>
</feature>
<keyword evidence="5 7" id="KW-0694">RNA-binding</keyword>
<evidence type="ECO:0000313" key="12">
    <source>
        <dbReference type="Proteomes" id="UP000327044"/>
    </source>
</evidence>
<keyword evidence="1 6" id="KW-0547">Nucleotide-binding</keyword>
<sequence>MDLFVVNRPEETNRVVDESGNITRLLKKIEKRKQQRIKRNETKNPIKNIIINRKKERIRKKREMQADLQSDTRSLNDPIDGPSNLVEATEQSEEQNVAPKVEGEGFTILGTDKYDKKPKIKRILPKWLSNPTLITVNLQDLQCKVSNMKCLNKTLRKTLKDNGVKHFFPVQAEVIPWLIKSHQQSNLIIPRDICVSAPTGSGKTLAFVLPVIQSLSCFVTKKIRALVILPTQDLAFQVYKTFDKYVRGTHLKVSLITGKSTFAQEQNELIMKNNVFGYYSKVDILVCTAGRLVHHLKETKGFDLSELKFLIIDEADRVLDNIQNDWLYHLEEHIHQHDFRILNLFTLDKPRPPQKLLFSATLSQDPEKIQKLSLFQPKLFTSVVEDFKADKISTDSFIGKYTTPKELTEKYIQCSADLKPLVLYQFIKQENLKRTLVFTHSVKSAHRLAILLQLFFKDQRKVVEVSSRFLTKQRNKLIEEFSRGIVDIIICTDKLARGIDLASVKCVISYTSPKFLKTYIHRAGRTARAGELGLAVTILNHSEVQGFQGLLNAAGKGNLEEVILISEEVLEPLSEQYTEALEGLKKLVKKESQESVNKVKLTKKKVKTNARK</sequence>
<keyword evidence="12" id="KW-1185">Reference proteome</keyword>
<keyword evidence="2 6" id="KW-0378">Hydrolase</keyword>
<dbReference type="SUPFAM" id="SSF52540">
    <property type="entry name" value="P-loop containing nucleoside triphosphate hydrolases"/>
    <property type="match status" value="1"/>
</dbReference>
<dbReference type="CDD" id="cd17956">
    <property type="entry name" value="DEADc_DDX51"/>
    <property type="match status" value="1"/>
</dbReference>
<dbReference type="SMART" id="SM00487">
    <property type="entry name" value="DEXDc"/>
    <property type="match status" value="1"/>
</dbReference>
<keyword evidence="4 6" id="KW-0067">ATP-binding</keyword>
<accession>A0A5N4B5C8</accession>
<comment type="domain">
    <text evidence="7">The Q motif is unique to and characteristic of the DEAD box family of RNA helicases and controls ATP binding and hydrolysis.</text>
</comment>
<dbReference type="PROSITE" id="PS51194">
    <property type="entry name" value="HELICASE_CTER"/>
    <property type="match status" value="1"/>
</dbReference>
<dbReference type="PROSITE" id="PS00039">
    <property type="entry name" value="DEAD_ATP_HELICASE"/>
    <property type="match status" value="1"/>
</dbReference>
<dbReference type="InterPro" id="IPR027417">
    <property type="entry name" value="P-loop_NTPase"/>
</dbReference>
<evidence type="ECO:0000256" key="6">
    <source>
        <dbReference type="RuleBase" id="RU000492"/>
    </source>
</evidence>
<dbReference type="Pfam" id="PF00271">
    <property type="entry name" value="Helicase_C"/>
    <property type="match status" value="1"/>
</dbReference>
<dbReference type="InterPro" id="IPR001650">
    <property type="entry name" value="Helicase_C-like"/>
</dbReference>